<name>A0A5K3F6Z7_MESCO</name>
<evidence type="ECO:0000313" key="1">
    <source>
        <dbReference type="WBParaSite" id="MCU_006010-RA"/>
    </source>
</evidence>
<reference evidence="1" key="1">
    <citation type="submission" date="2019-11" db="UniProtKB">
        <authorList>
            <consortium name="WormBaseParasite"/>
        </authorList>
    </citation>
    <scope>IDENTIFICATION</scope>
</reference>
<organism evidence="1">
    <name type="scientific">Mesocestoides corti</name>
    <name type="common">Flatworm</name>
    <dbReference type="NCBI Taxonomy" id="53468"/>
    <lineage>
        <taxon>Eukaryota</taxon>
        <taxon>Metazoa</taxon>
        <taxon>Spiralia</taxon>
        <taxon>Lophotrochozoa</taxon>
        <taxon>Platyhelminthes</taxon>
        <taxon>Cestoda</taxon>
        <taxon>Eucestoda</taxon>
        <taxon>Cyclophyllidea</taxon>
        <taxon>Mesocestoididae</taxon>
        <taxon>Mesocestoides</taxon>
    </lineage>
</organism>
<protein>
    <submittedName>
        <fullName evidence="1">Uncharacterized protein</fullName>
    </submittedName>
</protein>
<sequence>MWASINTCRRHHQPYPISAALPLMTPARSTFSQPLHSLSSVGLQRKNARARTHSCAREGAHFEPVYITLYSEADTGFIILLEKEEEEEE</sequence>
<proteinExistence type="predicted"/>
<dbReference type="WBParaSite" id="MCU_006010-RA">
    <property type="protein sequence ID" value="MCU_006010-RA"/>
    <property type="gene ID" value="MCU_006010"/>
</dbReference>
<accession>A0A5K3F6Z7</accession>
<dbReference type="AlphaFoldDB" id="A0A5K3F6Z7"/>